<organism evidence="2 3">
    <name type="scientific">Stichopus japonicus</name>
    <name type="common">Sea cucumber</name>
    <dbReference type="NCBI Taxonomy" id="307972"/>
    <lineage>
        <taxon>Eukaryota</taxon>
        <taxon>Metazoa</taxon>
        <taxon>Echinodermata</taxon>
        <taxon>Eleutherozoa</taxon>
        <taxon>Echinozoa</taxon>
        <taxon>Holothuroidea</taxon>
        <taxon>Aspidochirotacea</taxon>
        <taxon>Aspidochirotida</taxon>
        <taxon>Stichopodidae</taxon>
        <taxon>Apostichopus</taxon>
    </lineage>
</organism>
<comment type="caution">
    <text evidence="2">The sequence shown here is derived from an EMBL/GenBank/DDBJ whole genome shotgun (WGS) entry which is preliminary data.</text>
</comment>
<evidence type="ECO:0000313" key="2">
    <source>
        <dbReference type="EMBL" id="PIK36769.1"/>
    </source>
</evidence>
<name>A0A2G8JM34_STIJA</name>
<dbReference type="Proteomes" id="UP000230750">
    <property type="component" value="Unassembled WGS sequence"/>
</dbReference>
<evidence type="ECO:0000256" key="1">
    <source>
        <dbReference type="SAM" id="MobiDB-lite"/>
    </source>
</evidence>
<feature type="region of interest" description="Disordered" evidence="1">
    <location>
        <begin position="95"/>
        <end position="135"/>
    </location>
</feature>
<gene>
    <name evidence="2" type="ORF">BSL78_26395</name>
</gene>
<keyword evidence="3" id="KW-1185">Reference proteome</keyword>
<feature type="region of interest" description="Disordered" evidence="1">
    <location>
        <begin position="1"/>
        <end position="74"/>
    </location>
</feature>
<evidence type="ECO:0000313" key="3">
    <source>
        <dbReference type="Proteomes" id="UP000230750"/>
    </source>
</evidence>
<dbReference type="AlphaFoldDB" id="A0A2G8JM34"/>
<proteinExistence type="predicted"/>
<dbReference type="EMBL" id="MRZV01001620">
    <property type="protein sequence ID" value="PIK36769.1"/>
    <property type="molecule type" value="Genomic_DNA"/>
</dbReference>
<reference evidence="2 3" key="1">
    <citation type="journal article" date="2017" name="PLoS Biol.">
        <title>The sea cucumber genome provides insights into morphological evolution and visceral regeneration.</title>
        <authorList>
            <person name="Zhang X."/>
            <person name="Sun L."/>
            <person name="Yuan J."/>
            <person name="Sun Y."/>
            <person name="Gao Y."/>
            <person name="Zhang L."/>
            <person name="Li S."/>
            <person name="Dai H."/>
            <person name="Hamel J.F."/>
            <person name="Liu C."/>
            <person name="Yu Y."/>
            <person name="Liu S."/>
            <person name="Lin W."/>
            <person name="Guo K."/>
            <person name="Jin S."/>
            <person name="Xu P."/>
            <person name="Storey K.B."/>
            <person name="Huan P."/>
            <person name="Zhang T."/>
            <person name="Zhou Y."/>
            <person name="Zhang J."/>
            <person name="Lin C."/>
            <person name="Li X."/>
            <person name="Xing L."/>
            <person name="Huo D."/>
            <person name="Sun M."/>
            <person name="Wang L."/>
            <person name="Mercier A."/>
            <person name="Li F."/>
            <person name="Yang H."/>
            <person name="Xiang J."/>
        </authorList>
    </citation>
    <scope>NUCLEOTIDE SEQUENCE [LARGE SCALE GENOMIC DNA]</scope>
    <source>
        <strain evidence="2">Shaxun</strain>
        <tissue evidence="2">Muscle</tissue>
    </source>
</reference>
<feature type="compositionally biased region" description="Basic and acidic residues" evidence="1">
    <location>
        <begin position="37"/>
        <end position="56"/>
    </location>
</feature>
<protein>
    <submittedName>
        <fullName evidence="2">Uncharacterized protein</fullName>
    </submittedName>
</protein>
<accession>A0A2G8JM34</accession>
<sequence>MSATSNLKVGQLLFEPKPPGGTSQNRGSPLNRRRVQSAKERLWKNVQKDGLRERPRSAAYSCEKTNTSKPPSGKFLRILTGQNVSLNLGINTASEKKEATNKSTLSVSSELEGETSKSNLAVKSSQEHRHNNSGQSFEVPVGIAAMKPWLTPNVDQRLIGIDPDSCLVFLPSVTNYDDLPVVPPVQDAADRLRYTKTIKEQKPFGVFLIWQISTLVPDVHVWSFHTFIIADAPTVACFASFHTFIIADALSLAWFA</sequence>
<dbReference type="OrthoDB" id="10045556at2759"/>